<organism evidence="6 7">
    <name type="scientific">Carex littledalei</name>
    <dbReference type="NCBI Taxonomy" id="544730"/>
    <lineage>
        <taxon>Eukaryota</taxon>
        <taxon>Viridiplantae</taxon>
        <taxon>Streptophyta</taxon>
        <taxon>Embryophyta</taxon>
        <taxon>Tracheophyta</taxon>
        <taxon>Spermatophyta</taxon>
        <taxon>Magnoliopsida</taxon>
        <taxon>Liliopsida</taxon>
        <taxon>Poales</taxon>
        <taxon>Cyperaceae</taxon>
        <taxon>Cyperoideae</taxon>
        <taxon>Cariceae</taxon>
        <taxon>Carex</taxon>
        <taxon>Carex subgen. Euthyceras</taxon>
    </lineage>
</organism>
<name>A0A833QDR3_9POAL</name>
<dbReference type="Pfam" id="PF00806">
    <property type="entry name" value="PUF"/>
    <property type="match status" value="6"/>
</dbReference>
<feature type="repeat" description="Pumilio" evidence="3">
    <location>
        <begin position="578"/>
        <end position="613"/>
    </location>
</feature>
<proteinExistence type="predicted"/>
<keyword evidence="1" id="KW-0677">Repeat</keyword>
<evidence type="ECO:0000259" key="5">
    <source>
        <dbReference type="PROSITE" id="PS50303"/>
    </source>
</evidence>
<feature type="region of interest" description="Disordered" evidence="4">
    <location>
        <begin position="145"/>
        <end position="164"/>
    </location>
</feature>
<feature type="region of interest" description="Disordered" evidence="4">
    <location>
        <begin position="201"/>
        <end position="276"/>
    </location>
</feature>
<dbReference type="InterPro" id="IPR012940">
    <property type="entry name" value="NABP"/>
</dbReference>
<evidence type="ECO:0000313" key="7">
    <source>
        <dbReference type="Proteomes" id="UP000623129"/>
    </source>
</evidence>
<dbReference type="Proteomes" id="UP000623129">
    <property type="component" value="Unassembled WGS sequence"/>
</dbReference>
<dbReference type="CDD" id="cd07920">
    <property type="entry name" value="Pumilio"/>
    <property type="match status" value="1"/>
</dbReference>
<sequence length="741" mass="80473">MTTQTGPGANFDELERDLEALLREQNNNKSSPFDLDLDDLNIYRSGSAPPTVEGSRAAYGNFMNHRTNLDEGDDEELMRSHPAYLSYYYSNENINPRLPTPNVSKEEWRASHRLHAAAGGGPVSGISAGTGTGTGTGTHMYGGIGDRRSSVSNRENSSLFSAQPGIGSNRVMGVQDVGLLGSRRKSFADALQENLTLPSLTGHHSLSGSEQLNDLQPGPTSPTLARVRSLGASAAHSLTGSGLSRSGTPEPQLIRRTPSPLPPVGVRMSNTEGGSHDLSSEINAALSAMANLKVGYGGGDEELLRNSHLGSSMDAYRRVSSRGSGIVNGAGVQFPNGDPSGLELPGLGLTGRNSDYATQLLTSQLCSGGVEGEYLKLTRNQAGSGYNTPMVDSGYSLYPPHTPTESALNASPSADPYMSRNYLGSSQINLLTPEYQKAYISALIAQQKQQYNSGTPYFTKSYSSLNRGAYGGMPYTTESQLPGSFVNSLTAQSRARQSERMTRAASLRSFGSDHSGFGDDSGYVLSLLEDFKSSKAKFELPDIVGHVVEFSSDQYGSRFIQQKLETATEDEKNKIFPEILPNARALMTDVFGNYVIQKFFEYGTGKQRKQLATHLKGHVLQLSLQMYGCRVIQKALEVVDVDQQTQMVQELDGSIMRCVRDQNGNHVIQKCIECVPQNQIHFIISSFFGHVVELSMHPYGCRVIQRVLEYCNDQETQSIMMTEILSSVCALALDLYGNYVI</sequence>
<accession>A0A833QDR3</accession>
<dbReference type="GO" id="GO:0006417">
    <property type="term" value="P:regulation of translation"/>
    <property type="evidence" value="ECO:0007669"/>
    <property type="project" value="UniProtKB-KW"/>
</dbReference>
<feature type="repeat" description="Pumilio" evidence="3">
    <location>
        <begin position="686"/>
        <end position="721"/>
    </location>
</feature>
<reference evidence="6" key="1">
    <citation type="submission" date="2020-01" db="EMBL/GenBank/DDBJ databases">
        <title>Genome sequence of Kobresia littledalei, the first chromosome-level genome in the family Cyperaceae.</title>
        <authorList>
            <person name="Qu G."/>
        </authorList>
    </citation>
    <scope>NUCLEOTIDE SEQUENCE</scope>
    <source>
        <strain evidence="6">C.B.Clarke</strain>
        <tissue evidence="6">Leaf</tissue>
    </source>
</reference>
<dbReference type="Pfam" id="PF07990">
    <property type="entry name" value="NABP"/>
    <property type="match status" value="1"/>
</dbReference>
<feature type="compositionally biased region" description="Low complexity" evidence="4">
    <location>
        <begin position="237"/>
        <end position="248"/>
    </location>
</feature>
<feature type="repeat" description="Pumilio" evidence="3">
    <location>
        <begin position="723"/>
        <end position="741"/>
    </location>
</feature>
<feature type="compositionally biased region" description="Polar residues" evidence="4">
    <location>
        <begin position="201"/>
        <end position="214"/>
    </location>
</feature>
<protein>
    <submittedName>
        <fullName evidence="6">Pumilio 4 isoform X2</fullName>
    </submittedName>
</protein>
<dbReference type="InterPro" id="IPR001313">
    <property type="entry name" value="Pumilio_RNA-bd_rpt"/>
</dbReference>
<dbReference type="GO" id="GO:0005737">
    <property type="term" value="C:cytoplasm"/>
    <property type="evidence" value="ECO:0007669"/>
    <property type="project" value="TreeGrafter"/>
</dbReference>
<feature type="domain" description="PUM-HD" evidence="5">
    <location>
        <begin position="519"/>
        <end position="741"/>
    </location>
</feature>
<dbReference type="PANTHER" id="PTHR12537:SF12">
    <property type="entry name" value="MATERNAL PROTEIN PUMILIO"/>
    <property type="match status" value="1"/>
</dbReference>
<dbReference type="InterPro" id="IPR011989">
    <property type="entry name" value="ARM-like"/>
</dbReference>
<dbReference type="PROSITE" id="PS50303">
    <property type="entry name" value="PUM_HD"/>
    <property type="match status" value="1"/>
</dbReference>
<dbReference type="AlphaFoldDB" id="A0A833QDR3"/>
<dbReference type="InterPro" id="IPR033133">
    <property type="entry name" value="PUM-HD"/>
</dbReference>
<feature type="repeat" description="Pumilio" evidence="3">
    <location>
        <begin position="614"/>
        <end position="649"/>
    </location>
</feature>
<dbReference type="Gene3D" id="1.25.10.10">
    <property type="entry name" value="Leucine-rich Repeat Variant"/>
    <property type="match status" value="1"/>
</dbReference>
<dbReference type="OrthoDB" id="668540at2759"/>
<comment type="caution">
    <text evidence="6">The sequence shown here is derived from an EMBL/GenBank/DDBJ whole genome shotgun (WGS) entry which is preliminary data.</text>
</comment>
<dbReference type="SMART" id="SM00025">
    <property type="entry name" value="Pumilio"/>
    <property type="match status" value="5"/>
</dbReference>
<evidence type="ECO:0000256" key="4">
    <source>
        <dbReference type="SAM" id="MobiDB-lite"/>
    </source>
</evidence>
<dbReference type="EMBL" id="SWLB01000193">
    <property type="protein sequence ID" value="KAF3319899.1"/>
    <property type="molecule type" value="Genomic_DNA"/>
</dbReference>
<feature type="repeat" description="Pumilio" evidence="3">
    <location>
        <begin position="650"/>
        <end position="685"/>
    </location>
</feature>
<gene>
    <name evidence="6" type="ORF">FCM35_KLT21844</name>
</gene>
<dbReference type="GO" id="GO:0003729">
    <property type="term" value="F:mRNA binding"/>
    <property type="evidence" value="ECO:0007669"/>
    <property type="project" value="TreeGrafter"/>
</dbReference>
<evidence type="ECO:0000256" key="3">
    <source>
        <dbReference type="PROSITE-ProRule" id="PRU00317"/>
    </source>
</evidence>
<feature type="compositionally biased region" description="Low complexity" evidence="4">
    <location>
        <begin position="150"/>
        <end position="161"/>
    </location>
</feature>
<keyword evidence="2" id="KW-0810">Translation regulation</keyword>
<feature type="repeat" description="Pumilio" evidence="3">
    <location>
        <begin position="542"/>
        <end position="577"/>
    </location>
</feature>
<dbReference type="InterPro" id="IPR016024">
    <property type="entry name" value="ARM-type_fold"/>
</dbReference>
<keyword evidence="7" id="KW-1185">Reference proteome</keyword>
<evidence type="ECO:0000256" key="1">
    <source>
        <dbReference type="ARBA" id="ARBA00022737"/>
    </source>
</evidence>
<dbReference type="PANTHER" id="PTHR12537">
    <property type="entry name" value="RNA BINDING PROTEIN PUMILIO-RELATED"/>
    <property type="match status" value="1"/>
</dbReference>
<dbReference type="PROSITE" id="PS50302">
    <property type="entry name" value="PUM"/>
    <property type="match status" value="6"/>
</dbReference>
<evidence type="ECO:0000256" key="2">
    <source>
        <dbReference type="ARBA" id="ARBA00022845"/>
    </source>
</evidence>
<dbReference type="SUPFAM" id="SSF48371">
    <property type="entry name" value="ARM repeat"/>
    <property type="match status" value="1"/>
</dbReference>
<evidence type="ECO:0000313" key="6">
    <source>
        <dbReference type="EMBL" id="KAF3319899.1"/>
    </source>
</evidence>
<dbReference type="InterPro" id="IPR033712">
    <property type="entry name" value="Pumilio_RNA-bd"/>
</dbReference>